<dbReference type="PROSITE" id="PS00409">
    <property type="entry name" value="PROKAR_NTER_METHYL"/>
    <property type="match status" value="1"/>
</dbReference>
<comment type="caution">
    <text evidence="2">The sequence shown here is derived from an EMBL/GenBank/DDBJ whole genome shotgun (WGS) entry which is preliminary data.</text>
</comment>
<evidence type="ECO:0000256" key="1">
    <source>
        <dbReference type="SAM" id="Phobius"/>
    </source>
</evidence>
<dbReference type="EMBL" id="PDSK01000114">
    <property type="protein sequence ID" value="PIE32436.1"/>
    <property type="molecule type" value="Genomic_DNA"/>
</dbReference>
<evidence type="ECO:0000313" key="3">
    <source>
        <dbReference type="Proteomes" id="UP000230821"/>
    </source>
</evidence>
<accession>A0A2G6K9Q1</accession>
<dbReference type="NCBIfam" id="TIGR02532">
    <property type="entry name" value="IV_pilin_GFxxxE"/>
    <property type="match status" value="1"/>
</dbReference>
<dbReference type="Proteomes" id="UP000230821">
    <property type="component" value="Unassembled WGS sequence"/>
</dbReference>
<keyword evidence="1" id="KW-0812">Transmembrane</keyword>
<dbReference type="AlphaFoldDB" id="A0A2G6K9Q1"/>
<gene>
    <name evidence="2" type="ORF">CSA56_15625</name>
</gene>
<dbReference type="InterPro" id="IPR012902">
    <property type="entry name" value="N_methyl_site"/>
</dbReference>
<reference evidence="2 3" key="1">
    <citation type="submission" date="2017-10" db="EMBL/GenBank/DDBJ databases">
        <title>Novel microbial diversity and functional potential in the marine mammal oral microbiome.</title>
        <authorList>
            <person name="Dudek N.K."/>
            <person name="Sun C.L."/>
            <person name="Burstein D."/>
            <person name="Kantor R.S."/>
            <person name="Aliaga Goltsman D.S."/>
            <person name="Bik E.M."/>
            <person name="Thomas B.C."/>
            <person name="Banfield J.F."/>
            <person name="Relman D.A."/>
        </authorList>
    </citation>
    <scope>NUCLEOTIDE SEQUENCE [LARGE SCALE GENOMIC DNA]</scope>
    <source>
        <strain evidence="2">DOLJORAL78_47_16</strain>
    </source>
</reference>
<keyword evidence="1" id="KW-0472">Membrane</keyword>
<proteinExistence type="predicted"/>
<feature type="transmembrane region" description="Helical" evidence="1">
    <location>
        <begin position="47"/>
        <end position="69"/>
    </location>
</feature>
<dbReference type="Pfam" id="PF07963">
    <property type="entry name" value="N_methyl"/>
    <property type="match status" value="1"/>
</dbReference>
<keyword evidence="1" id="KW-1133">Transmembrane helix</keyword>
<sequence length="183" mass="20823">MSVFRVDRISFFEDIASSSISHQKTHRSSCFRENTAMKHLGEKGVSLLEVLVALVILGIMMGVLMTMMIQERELIRDSKELLQAHLKANEVMETFKVRSYEALQSSSTSFVLESDNKTTVDVSISDFNQTNTLKQIVITVTWLDCKQRERHYTLTTLRSSVSMASTSKRNHTVLQTDLQGERS</sequence>
<organism evidence="2 3">
    <name type="scientific">candidate division KSB3 bacterium</name>
    <dbReference type="NCBI Taxonomy" id="2044937"/>
    <lineage>
        <taxon>Bacteria</taxon>
        <taxon>candidate division KSB3</taxon>
    </lineage>
</organism>
<evidence type="ECO:0008006" key="4">
    <source>
        <dbReference type="Google" id="ProtNLM"/>
    </source>
</evidence>
<evidence type="ECO:0000313" key="2">
    <source>
        <dbReference type="EMBL" id="PIE32436.1"/>
    </source>
</evidence>
<protein>
    <recommendedName>
        <fullName evidence="4">Prepilin-type N-terminal cleavage/methylation domain-containing protein</fullName>
    </recommendedName>
</protein>
<name>A0A2G6K9Q1_9BACT</name>